<dbReference type="AlphaFoldDB" id="A0A094WPP8"/>
<name>A0A094WPP8_ALKAL</name>
<dbReference type="InterPro" id="IPR025547">
    <property type="entry name" value="YtzH"/>
</dbReference>
<dbReference type="EMBL" id="ALPT02000005">
    <property type="protein sequence ID" value="KGA98756.1"/>
    <property type="molecule type" value="Genomic_DNA"/>
</dbReference>
<reference evidence="2 4" key="2">
    <citation type="submission" date="2014-01" db="EMBL/GenBank/DDBJ databases">
        <title>Draft genome sequencing of Bacillus alcalophilus CGMCC 1.3604.</title>
        <authorList>
            <person name="Yang J."/>
            <person name="Diao L."/>
            <person name="Yang S."/>
        </authorList>
    </citation>
    <scope>NUCLEOTIDE SEQUENCE [LARGE SCALE GENOMIC DNA]</scope>
    <source>
        <strain evidence="2 4">CGMCC 1.3604</strain>
    </source>
</reference>
<evidence type="ECO:0000313" key="3">
    <source>
        <dbReference type="Proteomes" id="UP000002754"/>
    </source>
</evidence>
<proteinExistence type="predicted"/>
<evidence type="ECO:0000313" key="2">
    <source>
        <dbReference type="EMBL" id="THG92177.1"/>
    </source>
</evidence>
<protein>
    <submittedName>
        <fullName evidence="1">Uncharacterized protein</fullName>
    </submittedName>
</protein>
<evidence type="ECO:0000313" key="4">
    <source>
        <dbReference type="Proteomes" id="UP000297014"/>
    </source>
</evidence>
<keyword evidence="3" id="KW-1185">Reference proteome</keyword>
<gene>
    <name evidence="2" type="ORF">AJ85_16550</name>
    <name evidence="1" type="ORF">BALCAV_0202280</name>
</gene>
<comment type="caution">
    <text evidence="1">The sequence shown here is derived from an EMBL/GenBank/DDBJ whole genome shotgun (WGS) entry which is preliminary data.</text>
</comment>
<sequence length="84" mass="9923">MPLTTEHKLGLLMDLLQNEVSEQYMTSHEKQQLLELLITLKNESTLKEETLQTINEIQGYSFDHPWPHADVENWLNTFQNQINQ</sequence>
<accession>A0A094WPP8</accession>
<dbReference type="Proteomes" id="UP000297014">
    <property type="component" value="Unassembled WGS sequence"/>
</dbReference>
<dbReference type="Proteomes" id="UP000002754">
    <property type="component" value="Unassembled WGS sequence"/>
</dbReference>
<dbReference type="eggNOG" id="ENOG5032901">
    <property type="taxonomic scope" value="Bacteria"/>
</dbReference>
<dbReference type="OrthoDB" id="2931117at2"/>
<evidence type="ECO:0000313" key="1">
    <source>
        <dbReference type="EMBL" id="KGA98756.1"/>
    </source>
</evidence>
<dbReference type="EMBL" id="JALP01000017">
    <property type="protein sequence ID" value="THG92177.1"/>
    <property type="molecule type" value="Genomic_DNA"/>
</dbReference>
<dbReference type="RefSeq" id="WP_003321156.1">
    <property type="nucleotide sequence ID" value="NZ_ALPT02000005.1"/>
</dbReference>
<dbReference type="Pfam" id="PF14165">
    <property type="entry name" value="YtzH"/>
    <property type="match status" value="1"/>
</dbReference>
<reference evidence="1 3" key="1">
    <citation type="journal article" date="2014" name="Genome Announc.">
        <title>Draft Genome Sequence of Bacillus alcalophilus AV1934, a Classic Alkaliphile Isolated from Human Feces in 1934.</title>
        <authorList>
            <person name="Attie O."/>
            <person name="Jayaprakash A."/>
            <person name="Shah H."/>
            <person name="Paulsen I.T."/>
            <person name="Morino M."/>
            <person name="Takahashi Y."/>
            <person name="Narumi I."/>
            <person name="Sachidanandam R."/>
            <person name="Satoh K."/>
            <person name="Ito M."/>
            <person name="Krulwich T.A."/>
        </authorList>
    </citation>
    <scope>NUCLEOTIDE SEQUENCE [LARGE SCALE GENOMIC DNA]</scope>
    <source>
        <strain evidence="1 3">AV1934</strain>
    </source>
</reference>
<organism evidence="1 3">
    <name type="scientific">Alkalihalobacillus alcalophilus ATCC 27647 = CGMCC 1.3604</name>
    <dbReference type="NCBI Taxonomy" id="1218173"/>
    <lineage>
        <taxon>Bacteria</taxon>
        <taxon>Bacillati</taxon>
        <taxon>Bacillota</taxon>
        <taxon>Bacilli</taxon>
        <taxon>Bacillales</taxon>
        <taxon>Bacillaceae</taxon>
        <taxon>Alkalihalobacillus</taxon>
    </lineage>
</organism>